<dbReference type="AlphaFoldDB" id="A0A848GJT8"/>
<dbReference type="RefSeq" id="WP_169224067.1">
    <property type="nucleotide sequence ID" value="NZ_JABBGC010000001.1"/>
</dbReference>
<name>A0A848GJT8_9BACT</name>
<evidence type="ECO:0000313" key="2">
    <source>
        <dbReference type="EMBL" id="NML36970.1"/>
    </source>
</evidence>
<gene>
    <name evidence="2" type="ORF">HHL17_07145</name>
</gene>
<dbReference type="InterPro" id="IPR003781">
    <property type="entry name" value="CoA-bd"/>
</dbReference>
<organism evidence="2 3">
    <name type="scientific">Chitinophaga fulva</name>
    <dbReference type="NCBI Taxonomy" id="2728842"/>
    <lineage>
        <taxon>Bacteria</taxon>
        <taxon>Pseudomonadati</taxon>
        <taxon>Bacteroidota</taxon>
        <taxon>Chitinophagia</taxon>
        <taxon>Chitinophagales</taxon>
        <taxon>Chitinophagaceae</taxon>
        <taxon>Chitinophaga</taxon>
    </lineage>
</organism>
<keyword evidence="3" id="KW-1185">Reference proteome</keyword>
<comment type="caution">
    <text evidence="2">The sequence shown here is derived from an EMBL/GenBank/DDBJ whole genome shotgun (WGS) entry which is preliminary data.</text>
</comment>
<reference evidence="2 3" key="1">
    <citation type="submission" date="2020-04" db="EMBL/GenBank/DDBJ databases">
        <title>Chitinophaga sp. G-6-1-13 sp. nov., isolated from soil.</title>
        <authorList>
            <person name="Dahal R.H."/>
            <person name="Chaudhary D.K."/>
        </authorList>
    </citation>
    <scope>NUCLEOTIDE SEQUENCE [LARGE SCALE GENOMIC DNA]</scope>
    <source>
        <strain evidence="2 3">G-6-1-13</strain>
    </source>
</reference>
<evidence type="ECO:0000313" key="3">
    <source>
        <dbReference type="Proteomes" id="UP000583266"/>
    </source>
</evidence>
<dbReference type="EMBL" id="JABBGC010000001">
    <property type="protein sequence ID" value="NML36970.1"/>
    <property type="molecule type" value="Genomic_DNA"/>
</dbReference>
<evidence type="ECO:0000259" key="1">
    <source>
        <dbReference type="Pfam" id="PF13380"/>
    </source>
</evidence>
<dbReference type="Proteomes" id="UP000583266">
    <property type="component" value="Unassembled WGS sequence"/>
</dbReference>
<accession>A0A848GJT8</accession>
<protein>
    <submittedName>
        <fullName evidence="2">CoA-binding protein</fullName>
    </submittedName>
</protein>
<dbReference type="Gene3D" id="3.40.50.720">
    <property type="entry name" value="NAD(P)-binding Rossmann-like Domain"/>
    <property type="match status" value="1"/>
</dbReference>
<dbReference type="Pfam" id="PF13380">
    <property type="entry name" value="CoA_binding_2"/>
    <property type="match status" value="1"/>
</dbReference>
<dbReference type="SUPFAM" id="SSF51735">
    <property type="entry name" value="NAD(P)-binding Rossmann-fold domains"/>
    <property type="match status" value="1"/>
</dbReference>
<sequence>METTNDKKLTVVLGASPNPERYSYLAVNRLTAHGHPVVAIGKRAATIGEVPVITTHPPLEHVDTVTLYMNPILQKEYYDYILQLQPRRIIFNPGAENEELEELARQNNILPQEACTLVLLSTGQY</sequence>
<dbReference type="InterPro" id="IPR036291">
    <property type="entry name" value="NAD(P)-bd_dom_sf"/>
</dbReference>
<feature type="domain" description="CoA-binding" evidence="1">
    <location>
        <begin position="10"/>
        <end position="119"/>
    </location>
</feature>
<proteinExistence type="predicted"/>